<dbReference type="PANTHER" id="PTHR30472:SF1">
    <property type="entry name" value="FE(3+) DICITRATE TRANSPORT SYSTEM PERMEASE PROTEIN FECC-RELATED"/>
    <property type="match status" value="1"/>
</dbReference>
<dbReference type="CDD" id="cd06550">
    <property type="entry name" value="TM_ABC_iron-siderophores_like"/>
    <property type="match status" value="1"/>
</dbReference>
<dbReference type="GO" id="GO:0005886">
    <property type="term" value="C:plasma membrane"/>
    <property type="evidence" value="ECO:0007669"/>
    <property type="project" value="UniProtKB-SubCell"/>
</dbReference>
<keyword evidence="5 8" id="KW-0812">Transmembrane</keyword>
<evidence type="ECO:0000256" key="4">
    <source>
        <dbReference type="ARBA" id="ARBA00022475"/>
    </source>
</evidence>
<keyword evidence="10" id="KW-1185">Reference proteome</keyword>
<dbReference type="Proteomes" id="UP000265768">
    <property type="component" value="Unassembled WGS sequence"/>
</dbReference>
<name>A0A3A4B2Y9_9ACTN</name>
<dbReference type="FunFam" id="1.10.3470.10:FF:000001">
    <property type="entry name" value="Vitamin B12 ABC transporter permease BtuC"/>
    <property type="match status" value="1"/>
</dbReference>
<evidence type="ECO:0000313" key="9">
    <source>
        <dbReference type="EMBL" id="RJL34558.1"/>
    </source>
</evidence>
<accession>A0A3A4B2Y9</accession>
<keyword evidence="6 8" id="KW-1133">Transmembrane helix</keyword>
<organism evidence="9 10">
    <name type="scientific">Bailinhaonella thermotolerans</name>
    <dbReference type="NCBI Taxonomy" id="1070861"/>
    <lineage>
        <taxon>Bacteria</taxon>
        <taxon>Bacillati</taxon>
        <taxon>Actinomycetota</taxon>
        <taxon>Actinomycetes</taxon>
        <taxon>Streptosporangiales</taxon>
        <taxon>Streptosporangiaceae</taxon>
        <taxon>Bailinhaonella</taxon>
    </lineage>
</organism>
<feature type="transmembrane region" description="Helical" evidence="8">
    <location>
        <begin position="296"/>
        <end position="318"/>
    </location>
</feature>
<protein>
    <submittedName>
        <fullName evidence="9">Fe(3+)-siderophore ABC transporter permease</fullName>
    </submittedName>
</protein>
<dbReference type="InterPro" id="IPR000522">
    <property type="entry name" value="ABC_transptr_permease_BtuC"/>
</dbReference>
<evidence type="ECO:0000256" key="3">
    <source>
        <dbReference type="ARBA" id="ARBA00022448"/>
    </source>
</evidence>
<feature type="transmembrane region" description="Helical" evidence="8">
    <location>
        <begin position="137"/>
        <end position="156"/>
    </location>
</feature>
<evidence type="ECO:0000256" key="1">
    <source>
        <dbReference type="ARBA" id="ARBA00004651"/>
    </source>
</evidence>
<keyword evidence="4" id="KW-1003">Cell membrane</keyword>
<dbReference type="InterPro" id="IPR037294">
    <property type="entry name" value="ABC_BtuC-like"/>
</dbReference>
<evidence type="ECO:0000313" key="10">
    <source>
        <dbReference type="Proteomes" id="UP000265768"/>
    </source>
</evidence>
<evidence type="ECO:0000256" key="8">
    <source>
        <dbReference type="SAM" id="Phobius"/>
    </source>
</evidence>
<dbReference type="PANTHER" id="PTHR30472">
    <property type="entry name" value="FERRIC ENTEROBACTIN TRANSPORT SYSTEM PERMEASE PROTEIN"/>
    <property type="match status" value="1"/>
</dbReference>
<feature type="transmembrane region" description="Helical" evidence="8">
    <location>
        <begin position="28"/>
        <end position="48"/>
    </location>
</feature>
<dbReference type="Gene3D" id="1.10.3470.10">
    <property type="entry name" value="ABC transporter involved in vitamin B12 uptake, BtuC"/>
    <property type="match status" value="1"/>
</dbReference>
<evidence type="ECO:0000256" key="2">
    <source>
        <dbReference type="ARBA" id="ARBA00007935"/>
    </source>
</evidence>
<proteinExistence type="inferred from homology"/>
<sequence length="350" mass="35454">MRSPLPSVITVRPAAPARPRGRRAVRRAGLIALVAVLAVVMCLSVAVGSQHVPVPTVLRIVFAPDGSAESALIHDLRVPRTLLGLVVGAALGASGALMQVLTRNPLADPGLLGVNYGASFAVVCSIAFLGVTSVGGYIWFAFAGAAIAACAVYALGAAGGGSPARLALAGVAVSASLGAATNGFLSLNGTVFDQMRFWDVGALAGREFEVFWPVLPFLLAGAVIAVALGPSLNALALGDDAGTGLGTRVNLVRLLGAVSIVLLCGAATAAIGPVTFVGLTVAHIARAITGPDNRWVIAYSMVLGPVLLLASDVLGRVLVRPAELQVGIVTAFLGAPVFIALIRRDKIAKL</sequence>
<dbReference type="Pfam" id="PF01032">
    <property type="entry name" value="FecCD"/>
    <property type="match status" value="1"/>
</dbReference>
<dbReference type="GO" id="GO:0033214">
    <property type="term" value="P:siderophore-iron import into cell"/>
    <property type="evidence" value="ECO:0007669"/>
    <property type="project" value="TreeGrafter"/>
</dbReference>
<dbReference type="EMBL" id="QZEY01000002">
    <property type="protein sequence ID" value="RJL34558.1"/>
    <property type="molecule type" value="Genomic_DNA"/>
</dbReference>
<comment type="similarity">
    <text evidence="2">Belongs to the binding-protein-dependent transport system permease family. FecCD subfamily.</text>
</comment>
<gene>
    <name evidence="9" type="ORF">D5H75_09140</name>
</gene>
<comment type="caution">
    <text evidence="9">The sequence shown here is derived from an EMBL/GenBank/DDBJ whole genome shotgun (WGS) entry which is preliminary data.</text>
</comment>
<keyword evidence="7 8" id="KW-0472">Membrane</keyword>
<dbReference type="GO" id="GO:0022857">
    <property type="term" value="F:transmembrane transporter activity"/>
    <property type="evidence" value="ECO:0007669"/>
    <property type="project" value="InterPro"/>
</dbReference>
<evidence type="ECO:0000256" key="7">
    <source>
        <dbReference type="ARBA" id="ARBA00023136"/>
    </source>
</evidence>
<dbReference type="SUPFAM" id="SSF81345">
    <property type="entry name" value="ABC transporter involved in vitamin B12 uptake, BtuC"/>
    <property type="match status" value="1"/>
</dbReference>
<feature type="transmembrane region" description="Helical" evidence="8">
    <location>
        <begin position="251"/>
        <end position="284"/>
    </location>
</feature>
<feature type="transmembrane region" description="Helical" evidence="8">
    <location>
        <begin position="113"/>
        <end position="131"/>
    </location>
</feature>
<feature type="transmembrane region" description="Helical" evidence="8">
    <location>
        <begin position="210"/>
        <end position="231"/>
    </location>
</feature>
<evidence type="ECO:0000256" key="6">
    <source>
        <dbReference type="ARBA" id="ARBA00022989"/>
    </source>
</evidence>
<dbReference type="AlphaFoldDB" id="A0A3A4B2Y9"/>
<keyword evidence="3" id="KW-0813">Transport</keyword>
<feature type="transmembrane region" description="Helical" evidence="8">
    <location>
        <begin position="324"/>
        <end position="342"/>
    </location>
</feature>
<dbReference type="OrthoDB" id="9782305at2"/>
<evidence type="ECO:0000256" key="5">
    <source>
        <dbReference type="ARBA" id="ARBA00022692"/>
    </source>
</evidence>
<comment type="subcellular location">
    <subcellularLocation>
        <location evidence="1">Cell membrane</location>
        <topology evidence="1">Multi-pass membrane protein</topology>
    </subcellularLocation>
</comment>
<reference evidence="9 10" key="1">
    <citation type="submission" date="2018-09" db="EMBL/GenBank/DDBJ databases">
        <title>YIM 75507 draft genome.</title>
        <authorList>
            <person name="Tang S."/>
            <person name="Feng Y."/>
        </authorList>
    </citation>
    <scope>NUCLEOTIDE SEQUENCE [LARGE SCALE GENOMIC DNA]</scope>
    <source>
        <strain evidence="9 10">YIM 75507</strain>
    </source>
</reference>